<keyword evidence="1" id="KW-0472">Membrane</keyword>
<evidence type="ECO:0000313" key="2">
    <source>
        <dbReference type="EMBL" id="KGT95284.1"/>
    </source>
</evidence>
<proteinExistence type="predicted"/>
<feature type="transmembrane region" description="Helical" evidence="1">
    <location>
        <begin position="28"/>
        <end position="47"/>
    </location>
</feature>
<dbReference type="AlphaFoldDB" id="A0A0A3ZBU6"/>
<evidence type="ECO:0000256" key="1">
    <source>
        <dbReference type="SAM" id="Phobius"/>
    </source>
</evidence>
<organism evidence="2 3">
    <name type="scientific">Erwinia typographi</name>
    <dbReference type="NCBI Taxonomy" id="371042"/>
    <lineage>
        <taxon>Bacteria</taxon>
        <taxon>Pseudomonadati</taxon>
        <taxon>Pseudomonadota</taxon>
        <taxon>Gammaproteobacteria</taxon>
        <taxon>Enterobacterales</taxon>
        <taxon>Erwiniaceae</taxon>
        <taxon>Erwinia</taxon>
    </lineage>
</organism>
<evidence type="ECO:0000313" key="3">
    <source>
        <dbReference type="Proteomes" id="UP000030351"/>
    </source>
</evidence>
<sequence length="64" mass="7367">MQSVYFVAIVLVIFFARLVFIVKDILFAMGIPEVGVFVWLLSMLRNYQVVINRARMELSSVISI</sequence>
<protein>
    <submittedName>
        <fullName evidence="2">Uncharacterized protein</fullName>
    </submittedName>
</protein>
<dbReference type="EMBL" id="JRUQ01000018">
    <property type="protein sequence ID" value="KGT95284.1"/>
    <property type="molecule type" value="Genomic_DNA"/>
</dbReference>
<comment type="caution">
    <text evidence="2">The sequence shown here is derived from an EMBL/GenBank/DDBJ whole genome shotgun (WGS) entry which is preliminary data.</text>
</comment>
<keyword evidence="1" id="KW-1133">Transmembrane helix</keyword>
<feature type="transmembrane region" description="Helical" evidence="1">
    <location>
        <begin position="5"/>
        <end position="22"/>
    </location>
</feature>
<gene>
    <name evidence="2" type="ORF">NG99_04495</name>
</gene>
<keyword evidence="1" id="KW-0812">Transmembrane</keyword>
<reference evidence="2 3" key="1">
    <citation type="submission" date="2014-10" db="EMBL/GenBank/DDBJ databases">
        <title>Genome sequence of Erwinia typographi M043b.</title>
        <authorList>
            <person name="Chan K.-G."/>
            <person name="Tan W.-S."/>
        </authorList>
    </citation>
    <scope>NUCLEOTIDE SEQUENCE [LARGE SCALE GENOMIC DNA]</scope>
    <source>
        <strain evidence="2 3">M043b</strain>
    </source>
</reference>
<dbReference type="STRING" id="371042.NG99_04495"/>
<name>A0A0A3ZBU6_9GAMM</name>
<keyword evidence="3" id="KW-1185">Reference proteome</keyword>
<accession>A0A0A3ZBU6</accession>
<dbReference type="Proteomes" id="UP000030351">
    <property type="component" value="Unassembled WGS sequence"/>
</dbReference>